<gene>
    <name evidence="1" type="ORF">D6201_02245</name>
</gene>
<organism evidence="1 2">
    <name type="scientific">Aurantiacibacter aquimixticola</name>
    <dbReference type="NCBI Taxonomy" id="1958945"/>
    <lineage>
        <taxon>Bacteria</taxon>
        <taxon>Pseudomonadati</taxon>
        <taxon>Pseudomonadota</taxon>
        <taxon>Alphaproteobacteria</taxon>
        <taxon>Sphingomonadales</taxon>
        <taxon>Erythrobacteraceae</taxon>
        <taxon>Aurantiacibacter</taxon>
    </lineage>
</organism>
<reference evidence="1 2" key="1">
    <citation type="journal article" date="2017" name="Int. J. Syst. Evol. Microbiol.">
        <title>Erythrobacter aquimixticola sp. nov., isolated from the junction between the ocean and a freshwater spring.</title>
        <authorList>
            <person name="Park S."/>
            <person name="Jung Y.T."/>
            <person name="Choi S.J."/>
            <person name="Yoon J.H."/>
        </authorList>
    </citation>
    <scope>NUCLEOTIDE SEQUENCE [LARGE SCALE GENOMIC DNA]</scope>
    <source>
        <strain evidence="1 2">JSSK-14</strain>
    </source>
</reference>
<evidence type="ECO:0000313" key="1">
    <source>
        <dbReference type="EMBL" id="RJY08334.1"/>
    </source>
</evidence>
<name>A0A419RRE9_9SPHN</name>
<sequence length="67" mass="7251">MFSIGPSDLARSLGDPYAKVSYGQQGEDLVLDRISRVMLGMDPAETRGPYLDIGAYHPKAHSTTALL</sequence>
<evidence type="ECO:0000313" key="2">
    <source>
        <dbReference type="Proteomes" id="UP000285232"/>
    </source>
</evidence>
<dbReference type="RefSeq" id="WP_120047221.1">
    <property type="nucleotide sequence ID" value="NZ_RAHX01000001.1"/>
</dbReference>
<dbReference type="AlphaFoldDB" id="A0A419RRE9"/>
<comment type="caution">
    <text evidence="1">The sequence shown here is derived from an EMBL/GenBank/DDBJ whole genome shotgun (WGS) entry which is preliminary data.</text>
</comment>
<keyword evidence="2" id="KW-1185">Reference proteome</keyword>
<proteinExistence type="predicted"/>
<dbReference type="EMBL" id="RAHX01000001">
    <property type="protein sequence ID" value="RJY08334.1"/>
    <property type="molecule type" value="Genomic_DNA"/>
</dbReference>
<dbReference type="Proteomes" id="UP000285232">
    <property type="component" value="Unassembled WGS sequence"/>
</dbReference>
<accession>A0A419RRE9</accession>
<dbReference type="OrthoDB" id="9801609at2"/>
<protein>
    <submittedName>
        <fullName evidence="1">Uncharacterized protein</fullName>
    </submittedName>
</protein>